<feature type="compositionally biased region" description="Basic and acidic residues" evidence="1">
    <location>
        <begin position="216"/>
        <end position="225"/>
    </location>
</feature>
<feature type="compositionally biased region" description="Polar residues" evidence="1">
    <location>
        <begin position="574"/>
        <end position="584"/>
    </location>
</feature>
<feature type="region of interest" description="Disordered" evidence="1">
    <location>
        <begin position="250"/>
        <end position="602"/>
    </location>
</feature>
<feature type="compositionally biased region" description="Basic and acidic residues" evidence="1">
    <location>
        <begin position="385"/>
        <end position="400"/>
    </location>
</feature>
<feature type="compositionally biased region" description="Polar residues" evidence="1">
    <location>
        <begin position="24"/>
        <end position="34"/>
    </location>
</feature>
<feature type="compositionally biased region" description="Polar residues" evidence="1">
    <location>
        <begin position="470"/>
        <end position="484"/>
    </location>
</feature>
<dbReference type="eggNOG" id="ENOG502SWDW">
    <property type="taxonomic scope" value="Eukaryota"/>
</dbReference>
<feature type="compositionally biased region" description="Polar residues" evidence="1">
    <location>
        <begin position="1248"/>
        <end position="1263"/>
    </location>
</feature>
<feature type="region of interest" description="Disordered" evidence="1">
    <location>
        <begin position="718"/>
        <end position="740"/>
    </location>
</feature>
<dbReference type="EMBL" id="CM003141">
    <property type="protein sequence ID" value="KIS71267.1"/>
    <property type="molecule type" value="Genomic_DNA"/>
</dbReference>
<feature type="compositionally biased region" description="Low complexity" evidence="1">
    <location>
        <begin position="486"/>
        <end position="501"/>
    </location>
</feature>
<evidence type="ECO:0000313" key="3">
    <source>
        <dbReference type="Proteomes" id="UP000000561"/>
    </source>
</evidence>
<feature type="compositionally biased region" description="Basic and acidic residues" evidence="1">
    <location>
        <begin position="82"/>
        <end position="95"/>
    </location>
</feature>
<sequence length="1314" mass="141148">MASVLQPAEALETCANPASPHPIHTTTETTQLDATRSAKPNRFDAIRLQLYQSSSSVRNSGHTGIPTPPQSESTSGTSASSRTERSQKGPRDAVLSDHQSLTRGLLEPSVTARPSSTSPRSASVTSSSTNTGSDTIGAISPRSLISKSRFRSTRQTTPSAARMAANSAAVTSPDNTLDFSQPDIGIGDLSASSSALRPGSSVSSHANSPSQRRMRRSEMHERDVSQIRSESQLGFRNDDVDDEVAINERAALPQQQHPFPNSSQHKYSPRKSTTLSVASSRYDKSLPAENCLQIPLQRDSPRTSDTHSPSVHPSASSSRYVSADDMPSGSTSRLVRTTGRASGRLSLDDRTSPRLSTASRNPMPSEFRLPDKKIRRAYRAAHQRKQSDDSEGSETREDLLAKPTLSKAGDHALLRSPKSTRRESLDEIQEESAKREPASARSPQNRRRRYASDAAADEATQKLDYDGRLGTQSSRISVDSSSAQRHLATSSLHSTPSSSSRRTQHSLDFGSPSEQARARKISSTSSNRSQKSSNSASELHRAASRVSLRRQYGSDLFSAEPSLPQPSTDRRPRSPSTTSLTNSSDRSRRHLDHPRRVDDTALDQLRHQIQDLHVGRSAAEHDRRQLLPISLRTRAQPASTRSSLSLESPSLGSARAQSVIGLQRTPHDTIRTISTHQYPFTDPQRSRYDRMWPAADPSHSSDAVHRIRELVDLRAGGLNSGQTAPQRSSTALGTAKGCLTSSPRIDHRELNATGVDEPAPIRNLAVRLAQYEALYTKTPFTDATVATAQGPHTLRTVELMGAIVRGTSTMWAELASMHPIATEGHLMGRQGDAFTDAFGQLDEGLAFVNKLVLEQARAMQDLLFLLDRTEKERQAQFNQALVEMGHSPRPFSRIGGGGAASVTPAQAKFVGGSEPSGTGERSNQLLRRAASSVRSGNGLQSDSPSAFIRSSRGVGAERGGTLTASQLRSMTSLGHISHHGRSASELSPSSAAAQRRLDRVVSDVSSEEVHDSPLSSRRSAIGRPFPTSGAHVETEVGATGATTSRPAPAFTPRRPRLSNPSVSNATASFQPSAASAGGVSASSAEDSMHDGSGVETMGSGGSTVGGEGEVHEFGEVLGERPRGSETVRLSWRGQRGRSERNATIRGARVVDALATQLDASTGRDGQNDESMSEGAGFQSETSAEAYVVQRRHTLSHDAGSASVDVLDAEALNRSSTKLSQYGLTKAANPPPRPPRHVHRPQEERIASPSRQELARNQASTPTSKPIVDADTPRQKPHPSAPTHDAGVDNPSQSLVRSLGRSAARRVSRIVASSQ</sequence>
<feature type="region of interest" description="Disordered" evidence="1">
    <location>
        <begin position="977"/>
        <end position="1107"/>
    </location>
</feature>
<feature type="compositionally biased region" description="Polar residues" evidence="1">
    <location>
        <begin position="1058"/>
        <end position="1071"/>
    </location>
</feature>
<feature type="compositionally biased region" description="Low complexity" evidence="1">
    <location>
        <begin position="160"/>
        <end position="169"/>
    </location>
</feature>
<evidence type="ECO:0000256" key="1">
    <source>
        <dbReference type="SAM" id="MobiDB-lite"/>
    </source>
</evidence>
<reference evidence="2 3" key="1">
    <citation type="journal article" date="2006" name="Nature">
        <title>Insights from the genome of the biotrophic fungal plant pathogen Ustilago maydis.</title>
        <authorList>
            <person name="Kamper J."/>
            <person name="Kahmann R."/>
            <person name="Bolker M."/>
            <person name="Ma L.J."/>
            <person name="Brefort T."/>
            <person name="Saville B.J."/>
            <person name="Banuett F."/>
            <person name="Kronstad J.W."/>
            <person name="Gold S.E."/>
            <person name="Muller O."/>
            <person name="Perlin M.H."/>
            <person name="Wosten H.A."/>
            <person name="de Vries R."/>
            <person name="Ruiz-Herrera J."/>
            <person name="Reynaga-Pena C.G."/>
            <person name="Snetselaar K."/>
            <person name="McCann M."/>
            <person name="Perez-Martin J."/>
            <person name="Feldbrugge M."/>
            <person name="Basse C.W."/>
            <person name="Steinberg G."/>
            <person name="Ibeas J.I."/>
            <person name="Holloman W."/>
            <person name="Guzman P."/>
            <person name="Farman M."/>
            <person name="Stajich J.E."/>
            <person name="Sentandreu R."/>
            <person name="Gonzalez-Prieto J.M."/>
            <person name="Kennell J.C."/>
            <person name="Molina L."/>
            <person name="Schirawski J."/>
            <person name="Mendoza-Mendoza A."/>
            <person name="Greilinger D."/>
            <person name="Munch K."/>
            <person name="Rossel N."/>
            <person name="Scherer M."/>
            <person name="Vranes M."/>
            <person name="Ladendorf O."/>
            <person name="Vincon V."/>
            <person name="Fuchs U."/>
            <person name="Sandrock B."/>
            <person name="Meng S."/>
            <person name="Ho E.C."/>
            <person name="Cahill M.J."/>
            <person name="Boyce K.J."/>
            <person name="Klose J."/>
            <person name="Klosterman S.J."/>
            <person name="Deelstra H.J."/>
            <person name="Ortiz-Castellanos L."/>
            <person name="Li W."/>
            <person name="Sanchez-Alonso P."/>
            <person name="Schreier P.H."/>
            <person name="Hauser-Hahn I."/>
            <person name="Vaupel M."/>
            <person name="Koopmann E."/>
            <person name="Friedrich G."/>
            <person name="Voss H."/>
            <person name="Schluter T."/>
            <person name="Margolis J."/>
            <person name="Platt D."/>
            <person name="Swimmer C."/>
            <person name="Gnirke A."/>
            <person name="Chen F."/>
            <person name="Vysotskaia V."/>
            <person name="Mannhaupt G."/>
            <person name="Guldener U."/>
            <person name="Munsterkotter M."/>
            <person name="Haase D."/>
            <person name="Oesterheld M."/>
            <person name="Mewes H.W."/>
            <person name="Mauceli E.W."/>
            <person name="DeCaprio D."/>
            <person name="Wade C.M."/>
            <person name="Butler J."/>
            <person name="Young S."/>
            <person name="Jaffe D.B."/>
            <person name="Calvo S."/>
            <person name="Nusbaum C."/>
            <person name="Galagan J."/>
            <person name="Birren B.W."/>
        </authorList>
    </citation>
    <scope>NUCLEOTIDE SEQUENCE [LARGE SCALE GENOMIC DNA]</scope>
    <source>
        <strain evidence="3">DSM 14603 / FGSC 9021 / UM521</strain>
    </source>
</reference>
<feature type="compositionally biased region" description="Polar residues" evidence="1">
    <location>
        <begin position="720"/>
        <end position="732"/>
    </location>
</feature>
<feature type="compositionally biased region" description="Low complexity" evidence="1">
    <location>
        <begin position="983"/>
        <end position="993"/>
    </location>
</feature>
<feature type="compositionally biased region" description="Low complexity" evidence="1">
    <location>
        <begin position="1072"/>
        <end position="1084"/>
    </location>
</feature>
<feature type="region of interest" description="Disordered" evidence="1">
    <location>
        <begin position="1157"/>
        <end position="1183"/>
    </location>
</feature>
<feature type="compositionally biased region" description="Polar residues" evidence="1">
    <location>
        <begin position="915"/>
        <end position="925"/>
    </location>
</feature>
<name>A0A0D1CDW0_MYCMD</name>
<feature type="compositionally biased region" description="Polar residues" evidence="1">
    <location>
        <begin position="353"/>
        <end position="362"/>
    </location>
</feature>
<feature type="compositionally biased region" description="Polar residues" evidence="1">
    <location>
        <begin position="253"/>
        <end position="279"/>
    </location>
</feature>
<organism evidence="2 3">
    <name type="scientific">Mycosarcoma maydis</name>
    <name type="common">Corn smut fungus</name>
    <name type="synonym">Ustilago maydis</name>
    <dbReference type="NCBI Taxonomy" id="5270"/>
    <lineage>
        <taxon>Eukaryota</taxon>
        <taxon>Fungi</taxon>
        <taxon>Dikarya</taxon>
        <taxon>Basidiomycota</taxon>
        <taxon>Ustilaginomycotina</taxon>
        <taxon>Ustilaginomycetes</taxon>
        <taxon>Ustilaginales</taxon>
        <taxon>Ustilaginaceae</taxon>
        <taxon>Mycosarcoma</taxon>
    </lineage>
</organism>
<feature type="compositionally biased region" description="Basic and acidic residues" evidence="1">
    <location>
        <begin position="995"/>
        <end position="1011"/>
    </location>
</feature>
<feature type="compositionally biased region" description="Low complexity" evidence="1">
    <location>
        <begin position="71"/>
        <end position="81"/>
    </location>
</feature>
<feature type="compositionally biased region" description="Gly residues" evidence="1">
    <location>
        <begin position="1098"/>
        <end position="1107"/>
    </location>
</feature>
<feature type="compositionally biased region" description="Low complexity" evidence="1">
    <location>
        <begin position="521"/>
        <end position="537"/>
    </location>
</feature>
<protein>
    <submittedName>
        <fullName evidence="2">Uncharacterized protein</fullName>
    </submittedName>
</protein>
<feature type="compositionally biased region" description="Low complexity" evidence="1">
    <location>
        <begin position="639"/>
        <end position="650"/>
    </location>
</feature>
<keyword evidence="3" id="KW-1185">Reference proteome</keyword>
<feature type="region of interest" description="Disordered" evidence="1">
    <location>
        <begin position="1214"/>
        <end position="1314"/>
    </location>
</feature>
<dbReference type="OMA" id="RACAGIQ"/>
<proteinExistence type="predicted"/>
<gene>
    <name evidence="2" type="ORF">UMAG_01167</name>
</gene>
<dbReference type="Proteomes" id="UP000000561">
    <property type="component" value="Chromosome 2"/>
</dbReference>
<feature type="compositionally biased region" description="Low complexity" evidence="1">
    <location>
        <begin position="109"/>
        <end position="129"/>
    </location>
</feature>
<dbReference type="KEGG" id="uma:UMAG_01167"/>
<feature type="region of interest" description="Disordered" evidence="1">
    <location>
        <begin position="1"/>
        <end position="238"/>
    </location>
</feature>
<feature type="compositionally biased region" description="Low complexity" evidence="1">
    <location>
        <begin position="1041"/>
        <end position="1052"/>
    </location>
</feature>
<evidence type="ECO:0000313" key="2">
    <source>
        <dbReference type="EMBL" id="KIS71267.1"/>
    </source>
</evidence>
<accession>A0A0D1CDW0</accession>
<feature type="compositionally biased region" description="Polar residues" evidence="1">
    <location>
        <begin position="50"/>
        <end position="62"/>
    </location>
</feature>
<dbReference type="GeneID" id="23562265"/>
<dbReference type="InParanoid" id="A0A0D1CDW0"/>
<feature type="compositionally biased region" description="Basic and acidic residues" evidence="1">
    <location>
        <begin position="420"/>
        <end position="438"/>
    </location>
</feature>
<dbReference type="VEuPathDB" id="FungiDB:UMAG_01167"/>
<feature type="compositionally biased region" description="Low complexity" evidence="1">
    <location>
        <begin position="190"/>
        <end position="204"/>
    </location>
</feature>
<feature type="compositionally biased region" description="Polar residues" evidence="1">
    <location>
        <begin position="932"/>
        <end position="944"/>
    </location>
</feature>
<feature type="compositionally biased region" description="Basic residues" evidence="1">
    <location>
        <begin position="373"/>
        <end position="384"/>
    </location>
</feature>
<feature type="compositionally biased region" description="Polar residues" evidence="1">
    <location>
        <begin position="170"/>
        <end position="179"/>
    </location>
</feature>
<dbReference type="RefSeq" id="XP_011387109.1">
    <property type="nucleotide sequence ID" value="XM_011388807.1"/>
</dbReference>
<feature type="compositionally biased region" description="Low complexity" evidence="1">
    <location>
        <begin position="307"/>
        <end position="323"/>
    </location>
</feature>
<feature type="region of interest" description="Disordered" evidence="1">
    <location>
        <begin position="628"/>
        <end position="650"/>
    </location>
</feature>
<dbReference type="OrthoDB" id="2553318at2759"/>
<feature type="region of interest" description="Disordered" evidence="1">
    <location>
        <begin position="908"/>
        <end position="957"/>
    </location>
</feature>